<sequence length="224" mass="24413">MDDDYDNYVPQISTMDWQNLGQDNESNQMRVESSASAMGPSGSGSYLYGVAGASIPVAGRSQHHQRSFPGMGMPTQPFGVAEYGQGQGYQTNDFVSSGPQSQMMNYQMQSQPVRSFDPMNPNYMTGDPSRQNMLQQGIISAATNAKSTKGTKGSKKSRKAMAADQCSNSNQLEPQVAGFSTSESTSANQYRVSNIQNQQVYGTLQQMQSQYGQTASRQAEIFNI</sequence>
<feature type="region of interest" description="Disordered" evidence="1">
    <location>
        <begin position="16"/>
        <end position="38"/>
    </location>
</feature>
<reference evidence="3" key="1">
    <citation type="submission" date="2022-11" db="UniProtKB">
        <authorList>
            <consortium name="WormBaseParasite"/>
        </authorList>
    </citation>
    <scope>IDENTIFICATION</scope>
</reference>
<dbReference type="AlphaFoldDB" id="A0A914M9M4"/>
<feature type="compositionally biased region" description="Polar residues" evidence="1">
    <location>
        <begin position="16"/>
        <end position="31"/>
    </location>
</feature>
<dbReference type="WBParaSite" id="Minc3s01354g23059">
    <property type="protein sequence ID" value="Minc3s01354g23059"/>
    <property type="gene ID" value="Minc3s01354g23059"/>
</dbReference>
<evidence type="ECO:0000313" key="3">
    <source>
        <dbReference type="WBParaSite" id="Minc3s01354g23059"/>
    </source>
</evidence>
<evidence type="ECO:0000256" key="1">
    <source>
        <dbReference type="SAM" id="MobiDB-lite"/>
    </source>
</evidence>
<proteinExistence type="predicted"/>
<evidence type="ECO:0000313" key="2">
    <source>
        <dbReference type="Proteomes" id="UP000887563"/>
    </source>
</evidence>
<dbReference type="Proteomes" id="UP000887563">
    <property type="component" value="Unplaced"/>
</dbReference>
<name>A0A914M9M4_MELIC</name>
<protein>
    <submittedName>
        <fullName evidence="3">Uncharacterized protein</fullName>
    </submittedName>
</protein>
<organism evidence="2 3">
    <name type="scientific">Meloidogyne incognita</name>
    <name type="common">Southern root-knot nematode worm</name>
    <name type="synonym">Oxyuris incognita</name>
    <dbReference type="NCBI Taxonomy" id="6306"/>
    <lineage>
        <taxon>Eukaryota</taxon>
        <taxon>Metazoa</taxon>
        <taxon>Ecdysozoa</taxon>
        <taxon>Nematoda</taxon>
        <taxon>Chromadorea</taxon>
        <taxon>Rhabditida</taxon>
        <taxon>Tylenchina</taxon>
        <taxon>Tylenchomorpha</taxon>
        <taxon>Tylenchoidea</taxon>
        <taxon>Meloidogynidae</taxon>
        <taxon>Meloidogyninae</taxon>
        <taxon>Meloidogyne</taxon>
        <taxon>Meloidogyne incognita group</taxon>
    </lineage>
</organism>
<accession>A0A914M9M4</accession>
<keyword evidence="2" id="KW-1185">Reference proteome</keyword>